<evidence type="ECO:0000256" key="1">
    <source>
        <dbReference type="SAM" id="MobiDB-lite"/>
    </source>
</evidence>
<keyword evidence="4" id="KW-1185">Reference proteome</keyword>
<keyword evidence="2" id="KW-1133">Transmembrane helix</keyword>
<comment type="caution">
    <text evidence="3">The sequence shown here is derived from an EMBL/GenBank/DDBJ whole genome shotgun (WGS) entry which is preliminary data.</text>
</comment>
<dbReference type="Proteomes" id="UP000807342">
    <property type="component" value="Unassembled WGS sequence"/>
</dbReference>
<dbReference type="AlphaFoldDB" id="A0A9P5XIA9"/>
<sequence>MTRALVSSIKTLLYSNFGRPIIIILSIHPPALTPMLIFTKFLLTSTLLASTTFVQAAPIHEHEVRQISKWDFQPNDSAVPIWIDPASRGKPNGTTTTTTSTTPSTTTTSSSASGAASGTPDGPATVDNGGATGENNGSDEKPQGVSERSYSTGGVTGW</sequence>
<dbReference type="EMBL" id="MU151122">
    <property type="protein sequence ID" value="KAF9449731.1"/>
    <property type="molecule type" value="Genomic_DNA"/>
</dbReference>
<evidence type="ECO:0000313" key="4">
    <source>
        <dbReference type="Proteomes" id="UP000807342"/>
    </source>
</evidence>
<keyword evidence="2" id="KW-0812">Transmembrane</keyword>
<organism evidence="3 4">
    <name type="scientific">Macrolepiota fuliginosa MF-IS2</name>
    <dbReference type="NCBI Taxonomy" id="1400762"/>
    <lineage>
        <taxon>Eukaryota</taxon>
        <taxon>Fungi</taxon>
        <taxon>Dikarya</taxon>
        <taxon>Basidiomycota</taxon>
        <taxon>Agaricomycotina</taxon>
        <taxon>Agaricomycetes</taxon>
        <taxon>Agaricomycetidae</taxon>
        <taxon>Agaricales</taxon>
        <taxon>Agaricineae</taxon>
        <taxon>Agaricaceae</taxon>
        <taxon>Macrolepiota</taxon>
    </lineage>
</organism>
<feature type="transmembrane region" description="Helical" evidence="2">
    <location>
        <begin position="21"/>
        <end position="43"/>
    </location>
</feature>
<name>A0A9P5XIA9_9AGAR</name>
<accession>A0A9P5XIA9</accession>
<gene>
    <name evidence="3" type="ORF">P691DRAFT_538391</name>
</gene>
<evidence type="ECO:0000256" key="2">
    <source>
        <dbReference type="SAM" id="Phobius"/>
    </source>
</evidence>
<keyword evidence="2" id="KW-0472">Membrane</keyword>
<reference evidence="3" key="1">
    <citation type="submission" date="2020-11" db="EMBL/GenBank/DDBJ databases">
        <authorList>
            <consortium name="DOE Joint Genome Institute"/>
            <person name="Ahrendt S."/>
            <person name="Riley R."/>
            <person name="Andreopoulos W."/>
            <person name="Labutti K."/>
            <person name="Pangilinan J."/>
            <person name="Ruiz-Duenas F.J."/>
            <person name="Barrasa J.M."/>
            <person name="Sanchez-Garcia M."/>
            <person name="Camarero S."/>
            <person name="Miyauchi S."/>
            <person name="Serrano A."/>
            <person name="Linde D."/>
            <person name="Babiker R."/>
            <person name="Drula E."/>
            <person name="Ayuso-Fernandez I."/>
            <person name="Pacheco R."/>
            <person name="Padilla G."/>
            <person name="Ferreira P."/>
            <person name="Barriuso J."/>
            <person name="Kellner H."/>
            <person name="Castanera R."/>
            <person name="Alfaro M."/>
            <person name="Ramirez L."/>
            <person name="Pisabarro A.G."/>
            <person name="Kuo A."/>
            <person name="Tritt A."/>
            <person name="Lipzen A."/>
            <person name="He G."/>
            <person name="Yan M."/>
            <person name="Ng V."/>
            <person name="Cullen D."/>
            <person name="Martin F."/>
            <person name="Rosso M.-N."/>
            <person name="Henrissat B."/>
            <person name="Hibbett D."/>
            <person name="Martinez A.T."/>
            <person name="Grigoriev I.V."/>
        </authorList>
    </citation>
    <scope>NUCLEOTIDE SEQUENCE</scope>
    <source>
        <strain evidence="3">MF-IS2</strain>
    </source>
</reference>
<evidence type="ECO:0000313" key="3">
    <source>
        <dbReference type="EMBL" id="KAF9449731.1"/>
    </source>
</evidence>
<feature type="compositionally biased region" description="Low complexity" evidence="1">
    <location>
        <begin position="93"/>
        <end position="125"/>
    </location>
</feature>
<protein>
    <submittedName>
        <fullName evidence="3">Uncharacterized protein</fullName>
    </submittedName>
</protein>
<feature type="region of interest" description="Disordered" evidence="1">
    <location>
        <begin position="81"/>
        <end position="158"/>
    </location>
</feature>
<proteinExistence type="predicted"/>
<feature type="compositionally biased region" description="Polar residues" evidence="1">
    <location>
        <begin position="146"/>
        <end position="158"/>
    </location>
</feature>